<evidence type="ECO:0000256" key="7">
    <source>
        <dbReference type="ARBA" id="ARBA00022824"/>
    </source>
</evidence>
<dbReference type="InterPro" id="IPR001128">
    <property type="entry name" value="Cyt_P450"/>
</dbReference>
<evidence type="ECO:0000256" key="14">
    <source>
        <dbReference type="RuleBase" id="RU000461"/>
    </source>
</evidence>
<keyword evidence="15" id="KW-1133">Transmembrane helix</keyword>
<dbReference type="GO" id="GO:0020037">
    <property type="term" value="F:heme binding"/>
    <property type="evidence" value="ECO:0007669"/>
    <property type="project" value="InterPro"/>
</dbReference>
<dbReference type="InterPro" id="IPR017972">
    <property type="entry name" value="Cyt_P450_CS"/>
</dbReference>
<dbReference type="PRINTS" id="PR00463">
    <property type="entry name" value="EP450I"/>
</dbReference>
<dbReference type="InterPro" id="IPR002401">
    <property type="entry name" value="Cyt_P450_E_grp-I"/>
</dbReference>
<dbReference type="Gene3D" id="1.10.630.10">
    <property type="entry name" value="Cytochrome P450"/>
    <property type="match status" value="1"/>
</dbReference>
<dbReference type="Proteomes" id="UP000198287">
    <property type="component" value="Unassembled WGS sequence"/>
</dbReference>
<dbReference type="AlphaFoldDB" id="A0A226EUN0"/>
<dbReference type="GO" id="GO:0016705">
    <property type="term" value="F:oxidoreductase activity, acting on paired donors, with incorporation or reduction of molecular oxygen"/>
    <property type="evidence" value="ECO:0007669"/>
    <property type="project" value="InterPro"/>
</dbReference>
<keyword evidence="7" id="KW-0256">Endoplasmic reticulum</keyword>
<organism evidence="16 17">
    <name type="scientific">Folsomia candida</name>
    <name type="common">Springtail</name>
    <dbReference type="NCBI Taxonomy" id="158441"/>
    <lineage>
        <taxon>Eukaryota</taxon>
        <taxon>Metazoa</taxon>
        <taxon>Ecdysozoa</taxon>
        <taxon>Arthropoda</taxon>
        <taxon>Hexapoda</taxon>
        <taxon>Collembola</taxon>
        <taxon>Entomobryomorpha</taxon>
        <taxon>Isotomoidea</taxon>
        <taxon>Isotomidae</taxon>
        <taxon>Proisotominae</taxon>
        <taxon>Folsomia</taxon>
    </lineage>
</organism>
<evidence type="ECO:0000256" key="15">
    <source>
        <dbReference type="SAM" id="Phobius"/>
    </source>
</evidence>
<evidence type="ECO:0000256" key="6">
    <source>
        <dbReference type="ARBA" id="ARBA00022723"/>
    </source>
</evidence>
<keyword evidence="15" id="KW-0812">Transmembrane</keyword>
<evidence type="ECO:0000256" key="9">
    <source>
        <dbReference type="ARBA" id="ARBA00023002"/>
    </source>
</evidence>
<accession>A0A226EUN0</accession>
<comment type="similarity">
    <text evidence="4 14">Belongs to the cytochrome P450 family.</text>
</comment>
<dbReference type="OMA" id="GSDANIW"/>
<dbReference type="GO" id="GO:0005506">
    <property type="term" value="F:iron ion binding"/>
    <property type="evidence" value="ECO:0007669"/>
    <property type="project" value="InterPro"/>
</dbReference>
<dbReference type="GO" id="GO:0005789">
    <property type="term" value="C:endoplasmic reticulum membrane"/>
    <property type="evidence" value="ECO:0007669"/>
    <property type="project" value="UniProtKB-SubCell"/>
</dbReference>
<feature type="binding site" description="axial binding residue" evidence="13">
    <location>
        <position position="475"/>
    </location>
    <ligand>
        <name>heme</name>
        <dbReference type="ChEBI" id="CHEBI:30413"/>
    </ligand>
    <ligandPart>
        <name>Fe</name>
        <dbReference type="ChEBI" id="CHEBI:18248"/>
    </ligandPart>
</feature>
<keyword evidence="17" id="KW-1185">Reference proteome</keyword>
<keyword evidence="12 15" id="KW-0472">Membrane</keyword>
<feature type="transmembrane region" description="Helical" evidence="15">
    <location>
        <begin position="6"/>
        <end position="26"/>
    </location>
</feature>
<evidence type="ECO:0000256" key="11">
    <source>
        <dbReference type="ARBA" id="ARBA00023033"/>
    </source>
</evidence>
<keyword evidence="8" id="KW-0492">Microsome</keyword>
<keyword evidence="9 14" id="KW-0560">Oxidoreductase</keyword>
<name>A0A226EUN0_FOLCA</name>
<evidence type="ECO:0000256" key="4">
    <source>
        <dbReference type="ARBA" id="ARBA00010617"/>
    </source>
</evidence>
<dbReference type="PRINTS" id="PR00385">
    <property type="entry name" value="P450"/>
</dbReference>
<evidence type="ECO:0000256" key="13">
    <source>
        <dbReference type="PIRSR" id="PIRSR602401-1"/>
    </source>
</evidence>
<evidence type="ECO:0000313" key="17">
    <source>
        <dbReference type="Proteomes" id="UP000198287"/>
    </source>
</evidence>
<keyword evidence="10 13" id="KW-0408">Iron</keyword>
<dbReference type="InterPro" id="IPR036396">
    <property type="entry name" value="Cyt_P450_sf"/>
</dbReference>
<evidence type="ECO:0000256" key="1">
    <source>
        <dbReference type="ARBA" id="ARBA00001971"/>
    </source>
</evidence>
<dbReference type="PANTHER" id="PTHR24292:SF54">
    <property type="entry name" value="CYP9F3-RELATED"/>
    <property type="match status" value="1"/>
</dbReference>
<evidence type="ECO:0000313" key="16">
    <source>
        <dbReference type="EMBL" id="OXA61335.1"/>
    </source>
</evidence>
<dbReference type="EMBL" id="LNIX01000001">
    <property type="protein sequence ID" value="OXA61335.1"/>
    <property type="molecule type" value="Genomic_DNA"/>
</dbReference>
<proteinExistence type="inferred from homology"/>
<evidence type="ECO:0000256" key="8">
    <source>
        <dbReference type="ARBA" id="ARBA00022848"/>
    </source>
</evidence>
<evidence type="ECO:0000256" key="10">
    <source>
        <dbReference type="ARBA" id="ARBA00023004"/>
    </source>
</evidence>
<dbReference type="FunFam" id="1.10.630.10:FF:000042">
    <property type="entry name" value="Cytochrome P450"/>
    <property type="match status" value="1"/>
</dbReference>
<dbReference type="GO" id="GO:0004497">
    <property type="term" value="F:monooxygenase activity"/>
    <property type="evidence" value="ECO:0007669"/>
    <property type="project" value="UniProtKB-KW"/>
</dbReference>
<evidence type="ECO:0000256" key="2">
    <source>
        <dbReference type="ARBA" id="ARBA00004174"/>
    </source>
</evidence>
<dbReference type="Pfam" id="PF00067">
    <property type="entry name" value="p450"/>
    <property type="match status" value="1"/>
</dbReference>
<reference evidence="16 17" key="1">
    <citation type="submission" date="2015-12" db="EMBL/GenBank/DDBJ databases">
        <title>The genome of Folsomia candida.</title>
        <authorList>
            <person name="Faddeeva A."/>
            <person name="Derks M.F."/>
            <person name="Anvar Y."/>
            <person name="Smit S."/>
            <person name="Van Straalen N."/>
            <person name="Roelofs D."/>
        </authorList>
    </citation>
    <scope>NUCLEOTIDE SEQUENCE [LARGE SCALE GENOMIC DNA]</scope>
    <source>
        <strain evidence="16 17">VU population</strain>
        <tissue evidence="16">Whole body</tissue>
    </source>
</reference>
<dbReference type="STRING" id="158441.A0A226EUN0"/>
<evidence type="ECO:0000256" key="3">
    <source>
        <dbReference type="ARBA" id="ARBA00004406"/>
    </source>
</evidence>
<comment type="cofactor">
    <cofactor evidence="1 13">
        <name>heme</name>
        <dbReference type="ChEBI" id="CHEBI:30413"/>
    </cofactor>
</comment>
<dbReference type="PROSITE" id="PS00086">
    <property type="entry name" value="CYTOCHROME_P450"/>
    <property type="match status" value="1"/>
</dbReference>
<evidence type="ECO:0000256" key="5">
    <source>
        <dbReference type="ARBA" id="ARBA00022617"/>
    </source>
</evidence>
<sequence length="535" mass="61515">MIAITSILWIFFYLVIFLISYLVYSSVRNVLFFRSKKILYLGDVLGNALYFLYYKKKSMFDLLQVNYQQMREAQTTVAGNVEVNGVVNYMVIDPEMLKYIFVKDFDHFVNRRFKLPENDVLVTKMLIFVNDEKWKGLRSKLSPTFTTGKIKRLFPLFSDSAKKLVKYVDKLMKDSPHGEIDLGDGYSKFTMDTIASAVCGMNSQAFDQAEPSIFEQMGKKLQFTFSAKNFLRFTVLFAFPRLAKLMSVTMFGEDMHQFFAGAIKSSIKERNTTGQKGNDFIQLMLEAREDNLKTEEEEMSNFEKDAIIKGEVSGKISEMLDDDGIVSNCVLFILAGFDTTQSLLLFCAYSLAIYPEIQDKLRKEVETVLEENDGDFTYDSIHRMTYLDMVINETLRFYPPAPITDRACTQDYLLPGTDTLIKKGSAILVPIMEIHHDERYYPEPEKFDPERFSAENKGKINTYTFLPFGQGPRNCIGMRFALTEVKLAIAQLVHNFDIQPSKRTMIPMEFQNAGSLKPKDGMWLALKRRSGTIEE</sequence>
<keyword evidence="5 13" id="KW-0349">Heme</keyword>
<evidence type="ECO:0000256" key="12">
    <source>
        <dbReference type="ARBA" id="ARBA00023136"/>
    </source>
</evidence>
<dbReference type="SUPFAM" id="SSF48264">
    <property type="entry name" value="Cytochrome P450"/>
    <property type="match status" value="1"/>
</dbReference>
<dbReference type="CDD" id="cd11056">
    <property type="entry name" value="CYP6-like"/>
    <property type="match status" value="1"/>
</dbReference>
<comment type="caution">
    <text evidence="16">The sequence shown here is derived from an EMBL/GenBank/DDBJ whole genome shotgun (WGS) entry which is preliminary data.</text>
</comment>
<dbReference type="OrthoDB" id="2789670at2759"/>
<comment type="subcellular location">
    <subcellularLocation>
        <location evidence="3">Endoplasmic reticulum membrane</location>
        <topology evidence="3">Peripheral membrane protein</topology>
    </subcellularLocation>
    <subcellularLocation>
        <location evidence="2">Microsome membrane</location>
        <topology evidence="2">Peripheral membrane protein</topology>
    </subcellularLocation>
</comment>
<keyword evidence="6 13" id="KW-0479">Metal-binding</keyword>
<gene>
    <name evidence="16" type="ORF">Fcan01_01076</name>
</gene>
<protein>
    <submittedName>
        <fullName evidence="16">Cytochrome P450 9e2</fullName>
    </submittedName>
</protein>
<dbReference type="InterPro" id="IPR050476">
    <property type="entry name" value="Insect_CytP450_Detox"/>
</dbReference>
<keyword evidence="11 14" id="KW-0503">Monooxygenase</keyword>
<dbReference type="PANTHER" id="PTHR24292">
    <property type="entry name" value="CYTOCHROME P450"/>
    <property type="match status" value="1"/>
</dbReference>